<dbReference type="OrthoDB" id="9971254at2759"/>
<feature type="signal peptide" evidence="1">
    <location>
        <begin position="1"/>
        <end position="23"/>
    </location>
</feature>
<keyword evidence="1" id="KW-0732">Signal</keyword>
<proteinExistence type="predicted"/>
<name>A0A409WH95_PSICY</name>
<evidence type="ECO:0000313" key="4">
    <source>
        <dbReference type="Proteomes" id="UP000283269"/>
    </source>
</evidence>
<dbReference type="AlphaFoldDB" id="A0A409WH95"/>
<comment type="caution">
    <text evidence="3">The sequence shown here is derived from an EMBL/GenBank/DDBJ whole genome shotgun (WGS) entry which is preliminary data.</text>
</comment>
<gene>
    <name evidence="3" type="ORF">CVT25_015383</name>
</gene>
<dbReference type="Proteomes" id="UP000283269">
    <property type="component" value="Unassembled WGS sequence"/>
</dbReference>
<organism evidence="3 4">
    <name type="scientific">Psilocybe cyanescens</name>
    <dbReference type="NCBI Taxonomy" id="93625"/>
    <lineage>
        <taxon>Eukaryota</taxon>
        <taxon>Fungi</taxon>
        <taxon>Dikarya</taxon>
        <taxon>Basidiomycota</taxon>
        <taxon>Agaricomycotina</taxon>
        <taxon>Agaricomycetes</taxon>
        <taxon>Agaricomycetidae</taxon>
        <taxon>Agaricales</taxon>
        <taxon>Agaricineae</taxon>
        <taxon>Strophariaceae</taxon>
        <taxon>Psilocybe</taxon>
    </lineage>
</organism>
<evidence type="ECO:0000313" key="3">
    <source>
        <dbReference type="EMBL" id="PPQ77896.1"/>
    </source>
</evidence>
<accession>A0A409WH95</accession>
<keyword evidence="4" id="KW-1185">Reference proteome</keyword>
<dbReference type="Pfam" id="PF18885">
    <property type="entry name" value="DUF5648"/>
    <property type="match status" value="1"/>
</dbReference>
<feature type="chain" id="PRO_5019335217" description="DUF5648 domain-containing protein" evidence="1">
    <location>
        <begin position="24"/>
        <end position="199"/>
    </location>
</feature>
<reference evidence="3 4" key="1">
    <citation type="journal article" date="2018" name="Evol. Lett.">
        <title>Horizontal gene cluster transfer increased hallucinogenic mushroom diversity.</title>
        <authorList>
            <person name="Reynolds H.T."/>
            <person name="Vijayakumar V."/>
            <person name="Gluck-Thaler E."/>
            <person name="Korotkin H.B."/>
            <person name="Matheny P.B."/>
            <person name="Slot J.C."/>
        </authorList>
    </citation>
    <scope>NUCLEOTIDE SEQUENCE [LARGE SCALE GENOMIC DNA]</scope>
    <source>
        <strain evidence="3 4">2631</strain>
    </source>
</reference>
<dbReference type="InterPro" id="IPR043708">
    <property type="entry name" value="DUF5648"/>
</dbReference>
<sequence length="199" mass="22388">MIKFLLPLVTALFLNFHITVTNGHVLSEALTSASQRRATDTCADPSLTDIYYESYSPSHKFHLIQMRTEFADSLTVGNGDFQFQEQIFRAWKDTQPFTFPLHRLFNPTLVDYIFVLSTDGTIPSVAGYQENFIPAYIYSTQICDSIPLYSVALASATDHFYTTVLSERDDMINRWGWKDAGIVGYVLPLTPVCSCGSSV</sequence>
<evidence type="ECO:0000256" key="1">
    <source>
        <dbReference type="SAM" id="SignalP"/>
    </source>
</evidence>
<evidence type="ECO:0000259" key="2">
    <source>
        <dbReference type="Pfam" id="PF18885"/>
    </source>
</evidence>
<protein>
    <recommendedName>
        <fullName evidence="2">DUF5648 domain-containing protein</fullName>
    </recommendedName>
</protein>
<dbReference type="EMBL" id="NHYD01003432">
    <property type="protein sequence ID" value="PPQ77896.1"/>
    <property type="molecule type" value="Genomic_DNA"/>
</dbReference>
<dbReference type="InParanoid" id="A0A409WH95"/>
<feature type="domain" description="DUF5648" evidence="2">
    <location>
        <begin position="52"/>
        <end position="187"/>
    </location>
</feature>